<dbReference type="OrthoDB" id="3062033at2759"/>
<sequence>MYFRNSLVATLVLVASSVSAAIVQRDIFNELLPRQTTNVCTTTCAPFQSAVDTCTTVGCICTATSARDLQRCVDCAVTASPTSSVIAAAVKLVDTYKETCKGVSLPTVTVAGASGVTSSSTDTAFTDTAFTSTTDSPFTSTTSRSQVVIGPSVTLSATSPGNTSPGVQSSGYAVGVSRGFVVTIGAALGMVLVY</sequence>
<keyword evidence="1" id="KW-0732">Signal</keyword>
<evidence type="ECO:0000256" key="1">
    <source>
        <dbReference type="SAM" id="SignalP"/>
    </source>
</evidence>
<keyword evidence="3" id="KW-1185">Reference proteome</keyword>
<evidence type="ECO:0000313" key="3">
    <source>
        <dbReference type="Proteomes" id="UP000053424"/>
    </source>
</evidence>
<organism evidence="2 3">
    <name type="scientific">Hebeloma cylindrosporum</name>
    <dbReference type="NCBI Taxonomy" id="76867"/>
    <lineage>
        <taxon>Eukaryota</taxon>
        <taxon>Fungi</taxon>
        <taxon>Dikarya</taxon>
        <taxon>Basidiomycota</taxon>
        <taxon>Agaricomycotina</taxon>
        <taxon>Agaricomycetes</taxon>
        <taxon>Agaricomycetidae</taxon>
        <taxon>Agaricales</taxon>
        <taxon>Agaricineae</taxon>
        <taxon>Hymenogastraceae</taxon>
        <taxon>Hebeloma</taxon>
    </lineage>
</organism>
<feature type="chain" id="PRO_5002162544" description="Extracellular membrane protein CFEM domain-containing protein" evidence="1">
    <location>
        <begin position="21"/>
        <end position="194"/>
    </location>
</feature>
<proteinExistence type="predicted"/>
<gene>
    <name evidence="2" type="ORF">M413DRAFT_372051</name>
</gene>
<dbReference type="HOGENOM" id="CLU_1332014_0_0_1"/>
<name>A0A0C3CJM1_HEBCY</name>
<reference evidence="3" key="2">
    <citation type="submission" date="2015-01" db="EMBL/GenBank/DDBJ databases">
        <title>Evolutionary Origins and Diversification of the Mycorrhizal Mutualists.</title>
        <authorList>
            <consortium name="DOE Joint Genome Institute"/>
            <consortium name="Mycorrhizal Genomics Consortium"/>
            <person name="Kohler A."/>
            <person name="Kuo A."/>
            <person name="Nagy L.G."/>
            <person name="Floudas D."/>
            <person name="Copeland A."/>
            <person name="Barry K.W."/>
            <person name="Cichocki N."/>
            <person name="Veneault-Fourrey C."/>
            <person name="LaButti K."/>
            <person name="Lindquist E.A."/>
            <person name="Lipzen A."/>
            <person name="Lundell T."/>
            <person name="Morin E."/>
            <person name="Murat C."/>
            <person name="Riley R."/>
            <person name="Ohm R."/>
            <person name="Sun H."/>
            <person name="Tunlid A."/>
            <person name="Henrissat B."/>
            <person name="Grigoriev I.V."/>
            <person name="Hibbett D.S."/>
            <person name="Martin F."/>
        </authorList>
    </citation>
    <scope>NUCLEOTIDE SEQUENCE [LARGE SCALE GENOMIC DNA]</scope>
    <source>
        <strain evidence="3">h7</strain>
    </source>
</reference>
<dbReference type="EMBL" id="KN831774">
    <property type="protein sequence ID" value="KIM43961.1"/>
    <property type="molecule type" value="Genomic_DNA"/>
</dbReference>
<feature type="signal peptide" evidence="1">
    <location>
        <begin position="1"/>
        <end position="20"/>
    </location>
</feature>
<dbReference type="AlphaFoldDB" id="A0A0C3CJM1"/>
<reference evidence="2 3" key="1">
    <citation type="submission" date="2014-04" db="EMBL/GenBank/DDBJ databases">
        <authorList>
            <consortium name="DOE Joint Genome Institute"/>
            <person name="Kuo A."/>
            <person name="Gay G."/>
            <person name="Dore J."/>
            <person name="Kohler A."/>
            <person name="Nagy L.G."/>
            <person name="Floudas D."/>
            <person name="Copeland A."/>
            <person name="Barry K.W."/>
            <person name="Cichocki N."/>
            <person name="Veneault-Fourrey C."/>
            <person name="LaButti K."/>
            <person name="Lindquist E.A."/>
            <person name="Lipzen A."/>
            <person name="Lundell T."/>
            <person name="Morin E."/>
            <person name="Murat C."/>
            <person name="Sun H."/>
            <person name="Tunlid A."/>
            <person name="Henrissat B."/>
            <person name="Grigoriev I.V."/>
            <person name="Hibbett D.S."/>
            <person name="Martin F."/>
            <person name="Nordberg H.P."/>
            <person name="Cantor M.N."/>
            <person name="Hua S.X."/>
        </authorList>
    </citation>
    <scope>NUCLEOTIDE SEQUENCE [LARGE SCALE GENOMIC DNA]</scope>
    <source>
        <strain evidence="3">h7</strain>
    </source>
</reference>
<evidence type="ECO:0008006" key="4">
    <source>
        <dbReference type="Google" id="ProtNLM"/>
    </source>
</evidence>
<accession>A0A0C3CJM1</accession>
<protein>
    <recommendedName>
        <fullName evidence="4">Extracellular membrane protein CFEM domain-containing protein</fullName>
    </recommendedName>
</protein>
<evidence type="ECO:0000313" key="2">
    <source>
        <dbReference type="EMBL" id="KIM43961.1"/>
    </source>
</evidence>
<dbReference type="Proteomes" id="UP000053424">
    <property type="component" value="Unassembled WGS sequence"/>
</dbReference>